<dbReference type="EMBL" id="CAMPGE010015560">
    <property type="protein sequence ID" value="CAI2374172.1"/>
    <property type="molecule type" value="Genomic_DNA"/>
</dbReference>
<reference evidence="1" key="1">
    <citation type="submission" date="2023-07" db="EMBL/GenBank/DDBJ databases">
        <authorList>
            <consortium name="AG Swart"/>
            <person name="Singh M."/>
            <person name="Singh A."/>
            <person name="Seah K."/>
            <person name="Emmerich C."/>
        </authorList>
    </citation>
    <scope>NUCLEOTIDE SEQUENCE</scope>
    <source>
        <strain evidence="1">DP1</strain>
    </source>
</reference>
<sequence>MNAEFRCQVCRVIIHTSTCFCEYHAYTTFVDKYQEQLSTNLRAWKESIQTALVNAGEAERLLLQSEEALDRMVLATGSEIVDKRRAYYQQEYFYVNTKFKLFLAKFKALRLYKVDRLYITKNSNESRKVYRNYFYPMKHQLKNLNLVCNTLTSKLGWHLSLITQNAFKTKTLTLRNYTISMAQFKRILVACNTIEHLILNNCKIDADFDSEPDSCLSKEAHKGSTVGKLSLVNCDIQDSKEAFEHFMAKLSPTTEVNFC</sequence>
<dbReference type="Gene3D" id="3.80.10.10">
    <property type="entry name" value="Ribonuclease Inhibitor"/>
    <property type="match status" value="1"/>
</dbReference>
<dbReference type="InterPro" id="IPR032675">
    <property type="entry name" value="LRR_dom_sf"/>
</dbReference>
<name>A0AAD1XK53_EUPCR</name>
<dbReference type="AlphaFoldDB" id="A0AAD1XK53"/>
<evidence type="ECO:0000313" key="1">
    <source>
        <dbReference type="EMBL" id="CAI2374172.1"/>
    </source>
</evidence>
<gene>
    <name evidence="1" type="ORF">ECRASSUSDP1_LOCUS15524</name>
</gene>
<dbReference type="SUPFAM" id="SSF52047">
    <property type="entry name" value="RNI-like"/>
    <property type="match status" value="1"/>
</dbReference>
<proteinExistence type="predicted"/>
<protein>
    <submittedName>
        <fullName evidence="1">Uncharacterized protein</fullName>
    </submittedName>
</protein>
<keyword evidence="2" id="KW-1185">Reference proteome</keyword>
<dbReference type="Proteomes" id="UP001295684">
    <property type="component" value="Unassembled WGS sequence"/>
</dbReference>
<evidence type="ECO:0000313" key="2">
    <source>
        <dbReference type="Proteomes" id="UP001295684"/>
    </source>
</evidence>
<comment type="caution">
    <text evidence="1">The sequence shown here is derived from an EMBL/GenBank/DDBJ whole genome shotgun (WGS) entry which is preliminary data.</text>
</comment>
<accession>A0AAD1XK53</accession>
<organism evidence="1 2">
    <name type="scientific">Euplotes crassus</name>
    <dbReference type="NCBI Taxonomy" id="5936"/>
    <lineage>
        <taxon>Eukaryota</taxon>
        <taxon>Sar</taxon>
        <taxon>Alveolata</taxon>
        <taxon>Ciliophora</taxon>
        <taxon>Intramacronucleata</taxon>
        <taxon>Spirotrichea</taxon>
        <taxon>Hypotrichia</taxon>
        <taxon>Euplotida</taxon>
        <taxon>Euplotidae</taxon>
        <taxon>Moneuplotes</taxon>
    </lineage>
</organism>